<keyword evidence="1" id="KW-0812">Transmembrane</keyword>
<gene>
    <name evidence="2" type="primary">traK</name>
    <name evidence="2" type="ORF">GS399_13560</name>
</gene>
<evidence type="ECO:0000313" key="2">
    <source>
        <dbReference type="EMBL" id="MXV52003.1"/>
    </source>
</evidence>
<evidence type="ECO:0000256" key="1">
    <source>
        <dbReference type="SAM" id="Phobius"/>
    </source>
</evidence>
<dbReference type="InterPro" id="IPR022276">
    <property type="entry name" value="Conjug_transposon_TraK"/>
</dbReference>
<reference evidence="2 3" key="1">
    <citation type="submission" date="2019-11" db="EMBL/GenBank/DDBJ databases">
        <title>Pedobacter sp. HMF7647 Genome sequencing and assembly.</title>
        <authorList>
            <person name="Kang H."/>
            <person name="Kim H."/>
            <person name="Joh K."/>
        </authorList>
    </citation>
    <scope>NUCLEOTIDE SEQUENCE [LARGE SCALE GENOMIC DNA]</scope>
    <source>
        <strain evidence="2 3">HMF7647</strain>
    </source>
</reference>
<sequence length="208" mass="23949">MIIKNIESKIRLATFLSVGSFLCALAMVGIVSFFAYKQVAIARKSIYVLDANSTPVLARQTDVQMNRAAEYRSDIIRFHSLFFTLTPDDKYIEYQMKQAMYLVDESGALQYNNLKEKGFFNSILSSSAVLTITMDSVYLDMPHKYFRYYGKQKIDRRSSTLTRSLVTEGYLKDLDVRSDNNPNAVLITQWKTLENKDLNNVQKNNFQP</sequence>
<keyword evidence="1" id="KW-1133">Transmembrane helix</keyword>
<dbReference type="EMBL" id="WVHT01000006">
    <property type="protein sequence ID" value="MXV52003.1"/>
    <property type="molecule type" value="Genomic_DNA"/>
</dbReference>
<protein>
    <submittedName>
        <fullName evidence="2">Conjugative transposon protein TraK</fullName>
    </submittedName>
</protein>
<keyword evidence="1" id="KW-0472">Membrane</keyword>
<dbReference type="RefSeq" id="WP_160845187.1">
    <property type="nucleotide sequence ID" value="NZ_WVHT01000006.1"/>
</dbReference>
<dbReference type="NCBIfam" id="TIGR03781">
    <property type="entry name" value="Bac_Flav_CT_K"/>
    <property type="match status" value="1"/>
</dbReference>
<comment type="caution">
    <text evidence="2">The sequence shown here is derived from an EMBL/GenBank/DDBJ whole genome shotgun (WGS) entry which is preliminary data.</text>
</comment>
<dbReference type="Proteomes" id="UP000466586">
    <property type="component" value="Unassembled WGS sequence"/>
</dbReference>
<evidence type="ECO:0000313" key="3">
    <source>
        <dbReference type="Proteomes" id="UP000466586"/>
    </source>
</evidence>
<organism evidence="2 3">
    <name type="scientific">Hufsiella arboris</name>
    <dbReference type="NCBI Taxonomy" id="2695275"/>
    <lineage>
        <taxon>Bacteria</taxon>
        <taxon>Pseudomonadati</taxon>
        <taxon>Bacteroidota</taxon>
        <taxon>Sphingobacteriia</taxon>
        <taxon>Sphingobacteriales</taxon>
        <taxon>Sphingobacteriaceae</taxon>
        <taxon>Hufsiella</taxon>
    </lineage>
</organism>
<proteinExistence type="predicted"/>
<accession>A0A7K1YBP1</accession>
<keyword evidence="3" id="KW-1185">Reference proteome</keyword>
<dbReference type="AlphaFoldDB" id="A0A7K1YBP1"/>
<name>A0A7K1YBP1_9SPHI</name>
<feature type="transmembrane region" description="Helical" evidence="1">
    <location>
        <begin position="12"/>
        <end position="36"/>
    </location>
</feature>